<evidence type="ECO:0000259" key="1">
    <source>
        <dbReference type="Pfam" id="PF15919"/>
    </source>
</evidence>
<reference evidence="2 3" key="1">
    <citation type="submission" date="2016-10" db="EMBL/GenBank/DDBJ databases">
        <authorList>
            <person name="de Groot N.N."/>
        </authorList>
    </citation>
    <scope>NUCLEOTIDE SEQUENCE [LARGE SCALE GENOMIC DNA]</scope>
    <source>
        <strain evidence="2 3">DSM 569</strain>
    </source>
</reference>
<dbReference type="EMBL" id="FNBS01000015">
    <property type="protein sequence ID" value="SDF52960.1"/>
    <property type="molecule type" value="Genomic_DNA"/>
</dbReference>
<dbReference type="InterPro" id="IPR031807">
    <property type="entry name" value="HicB-like"/>
</dbReference>
<dbReference type="InterPro" id="IPR035069">
    <property type="entry name" value="TTHA1013/TTHA0281-like"/>
</dbReference>
<gene>
    <name evidence="2" type="ORF">SAMN04244560_00874</name>
</gene>
<dbReference type="RefSeq" id="WP_244499087.1">
    <property type="nucleotide sequence ID" value="NZ_FNBS01000015.1"/>
</dbReference>
<dbReference type="Gene3D" id="3.30.160.250">
    <property type="match status" value="1"/>
</dbReference>
<dbReference type="Pfam" id="PF15919">
    <property type="entry name" value="HicB_lk_antitox"/>
    <property type="match status" value="1"/>
</dbReference>
<dbReference type="SUPFAM" id="SSF143100">
    <property type="entry name" value="TTHA1013/TTHA0281-like"/>
    <property type="match status" value="1"/>
</dbReference>
<organism evidence="2 3">
    <name type="scientific">Thermoanaerobacter thermohydrosulfuricus</name>
    <name type="common">Clostridium thermohydrosulfuricum</name>
    <dbReference type="NCBI Taxonomy" id="1516"/>
    <lineage>
        <taxon>Bacteria</taxon>
        <taxon>Bacillati</taxon>
        <taxon>Bacillota</taxon>
        <taxon>Clostridia</taxon>
        <taxon>Thermoanaerobacterales</taxon>
        <taxon>Thermoanaerobacteraceae</taxon>
        <taxon>Thermoanaerobacter</taxon>
    </lineage>
</organism>
<dbReference type="PANTHER" id="PTHR34504">
    <property type="entry name" value="ANTITOXIN HICB"/>
    <property type="match status" value="1"/>
</dbReference>
<sequence>MSYTIFYDRRFIKIPDHGYIPMVQMGDSNVFEISGYRGREIPEKTWFVLNTLTTKQIIFSESEIMQMASHLEEDVEHGNIAKTRYTFFKPGEITKWFKSGIKNARTLEEYISWGNTLTLEVYIEEKRHLLYPTTTEELLNEILMYQLANQKINLYFEERQFKVPRRPQKKEHKSSEEFPYVIETNEGYLYKMGKRRIYSTYYPSDARKFKTAKEAKKYIEKYGKTNKWRVVYIPPKTRQLTILENSLINPLEYKIDVIKLSTEYIAYVPDLPSCMSKGTTYEEALENVQNAIKRWIEKALEKGKPIPLPGQRQWNYR</sequence>
<proteinExistence type="predicted"/>
<dbReference type="Proteomes" id="UP000183404">
    <property type="component" value="Unassembled WGS sequence"/>
</dbReference>
<evidence type="ECO:0000313" key="3">
    <source>
        <dbReference type="Proteomes" id="UP000183404"/>
    </source>
</evidence>
<evidence type="ECO:0000313" key="2">
    <source>
        <dbReference type="EMBL" id="SDF52960.1"/>
    </source>
</evidence>
<dbReference type="PANTHER" id="PTHR34504:SF2">
    <property type="entry name" value="UPF0150 PROTEIN SSL0259"/>
    <property type="match status" value="1"/>
</dbReference>
<name>A0A1G7LVJ1_THETY</name>
<protein>
    <submittedName>
        <fullName evidence="2">HicB_like antitoxin of toxin-antitoxin system</fullName>
    </submittedName>
</protein>
<accession>A0A1G7LVJ1</accession>
<dbReference type="AlphaFoldDB" id="A0A1G7LVJ1"/>
<dbReference type="InterPro" id="IPR051404">
    <property type="entry name" value="TA_system_antitoxin"/>
</dbReference>
<feature type="domain" description="HicB-like antitoxin of toxin-antitoxin system" evidence="1">
    <location>
        <begin position="263"/>
        <end position="309"/>
    </location>
</feature>